<keyword evidence="4 13" id="KW-0479">Metal-binding</keyword>
<evidence type="ECO:0000256" key="9">
    <source>
        <dbReference type="ARBA" id="ARBA00023172"/>
    </source>
</evidence>
<dbReference type="Pfam" id="PF03838">
    <property type="entry name" value="RecU"/>
    <property type="match status" value="1"/>
</dbReference>
<keyword evidence="9 13" id="KW-0233">DNA recombination</keyword>
<keyword evidence="2 13" id="KW-0963">Cytoplasm</keyword>
<evidence type="ECO:0000256" key="13">
    <source>
        <dbReference type="HAMAP-Rule" id="MF_00130"/>
    </source>
</evidence>
<comment type="function">
    <text evidence="13">Endonuclease that resolves Holliday junction intermediates in genetic recombination. Cleaves mobile four-strand junctions by introducing symmetrical nicks in paired strands. Promotes annealing of linear ssDNA with homologous dsDNA. Required for DNA repair, homologous recombination and chromosome segregation.</text>
</comment>
<evidence type="ECO:0000256" key="8">
    <source>
        <dbReference type="ARBA" id="ARBA00022842"/>
    </source>
</evidence>
<feature type="binding site" evidence="13">
    <location>
        <position position="29"/>
    </location>
    <ligand>
        <name>Mg(2+)</name>
        <dbReference type="ChEBI" id="CHEBI:18420"/>
    </ligand>
</feature>
<dbReference type="InterPro" id="IPR011335">
    <property type="entry name" value="Restrct_endonuc-II-like"/>
</dbReference>
<gene>
    <name evidence="13" type="primary">recU</name>
    <name evidence="14" type="ORF">BK699_05515</name>
</gene>
<dbReference type="GO" id="GO:0006310">
    <property type="term" value="P:DNA recombination"/>
    <property type="evidence" value="ECO:0007669"/>
    <property type="project" value="UniProtKB-UniRule"/>
</dbReference>
<evidence type="ECO:0000256" key="3">
    <source>
        <dbReference type="ARBA" id="ARBA00022722"/>
    </source>
</evidence>
<accession>A0A242WFC7</accession>
<dbReference type="Gene3D" id="3.40.1350.10">
    <property type="match status" value="1"/>
</dbReference>
<comment type="catalytic activity">
    <reaction evidence="13">
        <text>Endonucleolytic cleavage at a junction such as a reciprocal single-stranded crossover between two homologous DNA duplexes (Holliday junction).</text>
        <dbReference type="EC" id="3.1.21.10"/>
    </reaction>
</comment>
<reference evidence="14 15" key="1">
    <citation type="submission" date="2016-10" db="EMBL/GenBank/DDBJ databases">
        <title>Comparative genomics of Bacillus thuringiensis reveals a path to pathogens against multiple invertebrate hosts.</title>
        <authorList>
            <person name="Zheng J."/>
            <person name="Gao Q."/>
            <person name="Liu H."/>
            <person name="Peng D."/>
            <person name="Ruan L."/>
            <person name="Sun M."/>
        </authorList>
    </citation>
    <scope>NUCLEOTIDE SEQUENCE [LARGE SCALE GENOMIC DNA]</scope>
    <source>
        <strain evidence="14">BGSC 4AC1</strain>
    </source>
</reference>
<evidence type="ECO:0000256" key="4">
    <source>
        <dbReference type="ARBA" id="ARBA00022723"/>
    </source>
</evidence>
<comment type="similarity">
    <text evidence="11 13">Belongs to the RecU family.</text>
</comment>
<evidence type="ECO:0000256" key="1">
    <source>
        <dbReference type="ARBA" id="ARBA00004496"/>
    </source>
</evidence>
<comment type="caution">
    <text evidence="14">The sequence shown here is derived from an EMBL/GenBank/DDBJ whole genome shotgun (WGS) entry which is preliminary data.</text>
</comment>
<keyword evidence="6 13" id="KW-0227">DNA damage</keyword>
<evidence type="ECO:0000256" key="10">
    <source>
        <dbReference type="ARBA" id="ARBA00023204"/>
    </source>
</evidence>
<evidence type="ECO:0000313" key="14">
    <source>
        <dbReference type="EMBL" id="OTW52828.1"/>
    </source>
</evidence>
<protein>
    <recommendedName>
        <fullName evidence="12 13">Holliday junction resolvase RecU</fullName>
        <ecNumber evidence="13">3.1.21.10</ecNumber>
    </recommendedName>
    <alternativeName>
        <fullName evidence="13">Recombination protein U homolog</fullName>
    </alternativeName>
</protein>
<dbReference type="GO" id="GO:0003676">
    <property type="term" value="F:nucleic acid binding"/>
    <property type="evidence" value="ECO:0007669"/>
    <property type="project" value="InterPro"/>
</dbReference>
<dbReference type="AlphaFoldDB" id="A0A242WFC7"/>
<comment type="subcellular location">
    <subcellularLocation>
        <location evidence="1 13">Cytoplasm</location>
    </subcellularLocation>
</comment>
<dbReference type="GO" id="GO:0008821">
    <property type="term" value="F:crossover junction DNA endonuclease activity"/>
    <property type="evidence" value="ECO:0007669"/>
    <property type="project" value="UniProtKB-EC"/>
</dbReference>
<evidence type="ECO:0000313" key="15">
    <source>
        <dbReference type="Proteomes" id="UP000195152"/>
    </source>
</evidence>
<dbReference type="InterPro" id="IPR004612">
    <property type="entry name" value="Resolv_RecU"/>
</dbReference>
<keyword evidence="5 13" id="KW-0255">Endonuclease</keyword>
<evidence type="ECO:0000256" key="7">
    <source>
        <dbReference type="ARBA" id="ARBA00022801"/>
    </source>
</evidence>
<sequence>MYKGRAIEFEAKSTENVTRFDLKNIAQHQLNYLEKAEAIGAICFFFIEFSVYKSVFVLPLSVIQSYVEMSRQSKNKQPIPKADFNIYGYLVDQTERAPVDYLQYVDE</sequence>
<evidence type="ECO:0000256" key="6">
    <source>
        <dbReference type="ARBA" id="ARBA00022763"/>
    </source>
</evidence>
<dbReference type="GO" id="GO:0005737">
    <property type="term" value="C:cytoplasm"/>
    <property type="evidence" value="ECO:0007669"/>
    <property type="project" value="UniProtKB-SubCell"/>
</dbReference>
<organism evidence="14 15">
    <name type="scientific">Bacillus thuringiensis serovar mexicanensis</name>
    <dbReference type="NCBI Taxonomy" id="180868"/>
    <lineage>
        <taxon>Bacteria</taxon>
        <taxon>Bacillati</taxon>
        <taxon>Bacillota</taxon>
        <taxon>Bacilli</taxon>
        <taxon>Bacillales</taxon>
        <taxon>Bacillaceae</taxon>
        <taxon>Bacillus</taxon>
        <taxon>Bacillus cereus group</taxon>
    </lineage>
</organism>
<evidence type="ECO:0000256" key="12">
    <source>
        <dbReference type="ARBA" id="ARBA00029523"/>
    </source>
</evidence>
<keyword evidence="8 13" id="KW-0460">Magnesium</keyword>
<keyword evidence="7 13" id="KW-0378">Hydrolase</keyword>
<dbReference type="EC" id="3.1.21.10" evidence="13"/>
<name>A0A242WFC7_BACTU</name>
<keyword evidence="10 13" id="KW-0234">DNA repair</keyword>
<comment type="caution">
    <text evidence="13">Lacks conserved residue(s) required for the propagation of feature annotation.</text>
</comment>
<evidence type="ECO:0000256" key="5">
    <source>
        <dbReference type="ARBA" id="ARBA00022759"/>
    </source>
</evidence>
<comment type="cofactor">
    <cofactor evidence="13">
        <name>Mg(2+)</name>
        <dbReference type="ChEBI" id="CHEBI:18420"/>
    </cofactor>
    <text evidence="13">Binds 1 Mg(2+) ion per subunit.</text>
</comment>
<dbReference type="Proteomes" id="UP000195152">
    <property type="component" value="Unassembled WGS sequence"/>
</dbReference>
<feature type="binding site" evidence="13">
    <location>
        <position position="10"/>
    </location>
    <ligand>
        <name>Mg(2+)</name>
        <dbReference type="ChEBI" id="CHEBI:18420"/>
    </ligand>
</feature>
<evidence type="ECO:0000256" key="11">
    <source>
        <dbReference type="ARBA" id="ARBA00023447"/>
    </source>
</evidence>
<feature type="site" description="Transition state stabilizer" evidence="13">
    <location>
        <position position="12"/>
    </location>
</feature>
<dbReference type="HAMAP" id="MF_00130">
    <property type="entry name" value="RecU"/>
    <property type="match status" value="1"/>
</dbReference>
<dbReference type="GO" id="GO:0006281">
    <property type="term" value="P:DNA repair"/>
    <property type="evidence" value="ECO:0007669"/>
    <property type="project" value="UniProtKB-UniRule"/>
</dbReference>
<keyword evidence="3 13" id="KW-0540">Nuclease</keyword>
<dbReference type="InterPro" id="IPR011856">
    <property type="entry name" value="tRNA_endonuc-like_dom_sf"/>
</dbReference>
<dbReference type="GO" id="GO:0000287">
    <property type="term" value="F:magnesium ion binding"/>
    <property type="evidence" value="ECO:0007669"/>
    <property type="project" value="UniProtKB-UniRule"/>
</dbReference>
<proteinExistence type="inferred from homology"/>
<evidence type="ECO:0000256" key="2">
    <source>
        <dbReference type="ARBA" id="ARBA00022490"/>
    </source>
</evidence>
<dbReference type="EMBL" id="NFCF01000051">
    <property type="protein sequence ID" value="OTW52828.1"/>
    <property type="molecule type" value="Genomic_DNA"/>
</dbReference>
<dbReference type="GO" id="GO:0007059">
    <property type="term" value="P:chromosome segregation"/>
    <property type="evidence" value="ECO:0007669"/>
    <property type="project" value="UniProtKB-UniRule"/>
</dbReference>
<dbReference type="SUPFAM" id="SSF52980">
    <property type="entry name" value="Restriction endonuclease-like"/>
    <property type="match status" value="1"/>
</dbReference>